<name>A0AA39HVA3_9BILA</name>
<comment type="function">
    <text evidence="22">Glycosyltransferase that generates the core 1 O-glycan Gal-beta1-3GalNAc-alpha1-Ser/Thr (T antigen), which is a precursor for many extended O-glycans in glycoproteins.</text>
</comment>
<evidence type="ECO:0000256" key="9">
    <source>
        <dbReference type="ARBA" id="ARBA00022692"/>
    </source>
</evidence>
<keyword evidence="16" id="KW-0325">Glycoprotein</keyword>
<feature type="domain" description="Fringe-like glycosyltransferase" evidence="24">
    <location>
        <begin position="81"/>
        <end position="250"/>
    </location>
</feature>
<evidence type="ECO:0000256" key="17">
    <source>
        <dbReference type="ARBA" id="ARBA00023211"/>
    </source>
</evidence>
<dbReference type="InterPro" id="IPR003378">
    <property type="entry name" value="Fringe-like_glycosylTrfase"/>
</dbReference>
<keyword evidence="10" id="KW-0479">Metal-binding</keyword>
<evidence type="ECO:0000256" key="23">
    <source>
        <dbReference type="SAM" id="Phobius"/>
    </source>
</evidence>
<dbReference type="Gene3D" id="3.90.550.50">
    <property type="match status" value="1"/>
</dbReference>
<evidence type="ECO:0000256" key="1">
    <source>
        <dbReference type="ARBA" id="ARBA00001936"/>
    </source>
</evidence>
<dbReference type="Pfam" id="PF02434">
    <property type="entry name" value="Fringe"/>
    <property type="match status" value="1"/>
</dbReference>
<evidence type="ECO:0000256" key="5">
    <source>
        <dbReference type="ARBA" id="ARBA00011748"/>
    </source>
</evidence>
<comment type="cofactor">
    <cofactor evidence="1">
        <name>Mn(2+)</name>
        <dbReference type="ChEBI" id="CHEBI:29035"/>
    </cofactor>
</comment>
<keyword evidence="17" id="KW-0464">Manganese</keyword>
<dbReference type="Proteomes" id="UP001175271">
    <property type="component" value="Unassembled WGS sequence"/>
</dbReference>
<evidence type="ECO:0000256" key="2">
    <source>
        <dbReference type="ARBA" id="ARBA00004606"/>
    </source>
</evidence>
<reference evidence="25" key="1">
    <citation type="submission" date="2023-06" db="EMBL/GenBank/DDBJ databases">
        <title>Genomic analysis of the entomopathogenic nematode Steinernema hermaphroditum.</title>
        <authorList>
            <person name="Schwarz E.M."/>
            <person name="Heppert J.K."/>
            <person name="Baniya A."/>
            <person name="Schwartz H.T."/>
            <person name="Tan C.-H."/>
            <person name="Antoshechkin I."/>
            <person name="Sternberg P.W."/>
            <person name="Goodrich-Blair H."/>
            <person name="Dillman A.R."/>
        </authorList>
    </citation>
    <scope>NUCLEOTIDE SEQUENCE</scope>
    <source>
        <strain evidence="25">PS9179</strain>
        <tissue evidence="25">Whole animal</tissue>
    </source>
</reference>
<comment type="subcellular location">
    <subcellularLocation>
        <location evidence="2">Membrane</location>
        <topology evidence="2">Single-pass type II membrane protein</topology>
    </subcellularLocation>
</comment>
<evidence type="ECO:0000256" key="12">
    <source>
        <dbReference type="ARBA" id="ARBA00022968"/>
    </source>
</evidence>
<dbReference type="PANTHER" id="PTHR23033:SF14">
    <property type="entry name" value="GLYCOPROTEIN-N-ACETYLGALACTOSAMINE 3-BETA-GALACTOSYLTRANSFERASE 1-RELATED"/>
    <property type="match status" value="1"/>
</dbReference>
<feature type="transmembrane region" description="Helical" evidence="23">
    <location>
        <begin position="12"/>
        <end position="30"/>
    </location>
</feature>
<dbReference type="EMBL" id="JAUCMV010000003">
    <property type="protein sequence ID" value="KAK0412016.1"/>
    <property type="molecule type" value="Genomic_DNA"/>
</dbReference>
<evidence type="ECO:0000256" key="18">
    <source>
        <dbReference type="ARBA" id="ARBA00040898"/>
    </source>
</evidence>
<keyword evidence="11" id="KW-0547">Nucleotide-binding</keyword>
<evidence type="ECO:0000256" key="19">
    <source>
        <dbReference type="ARBA" id="ARBA00041226"/>
    </source>
</evidence>
<keyword evidence="9 23" id="KW-0812">Transmembrane</keyword>
<evidence type="ECO:0000256" key="20">
    <source>
        <dbReference type="ARBA" id="ARBA00042009"/>
    </source>
</evidence>
<dbReference type="GO" id="GO:0016020">
    <property type="term" value="C:membrane"/>
    <property type="evidence" value="ECO:0007669"/>
    <property type="project" value="UniProtKB-SubCell"/>
</dbReference>
<keyword evidence="26" id="KW-1185">Reference proteome</keyword>
<evidence type="ECO:0000256" key="6">
    <source>
        <dbReference type="ARBA" id="ARBA00012557"/>
    </source>
</evidence>
<accession>A0AA39HVA3</accession>
<evidence type="ECO:0000256" key="21">
    <source>
        <dbReference type="ARBA" id="ARBA00043065"/>
    </source>
</evidence>
<keyword evidence="7" id="KW-0328">Glycosyltransferase</keyword>
<evidence type="ECO:0000259" key="24">
    <source>
        <dbReference type="Pfam" id="PF02434"/>
    </source>
</evidence>
<evidence type="ECO:0000256" key="7">
    <source>
        <dbReference type="ARBA" id="ARBA00022676"/>
    </source>
</evidence>
<keyword evidence="14 23" id="KW-0472">Membrane</keyword>
<keyword evidence="13 23" id="KW-1133">Transmembrane helix</keyword>
<dbReference type="AlphaFoldDB" id="A0AA39HVA3"/>
<dbReference type="FunFam" id="3.90.550.50:FF:000017">
    <property type="entry name" value="Glycoprotein-N-acetylgalactosamine 3-beta-galactosyltransferase 1"/>
    <property type="match status" value="1"/>
</dbReference>
<dbReference type="InterPro" id="IPR026050">
    <property type="entry name" value="C1GALT1/C1GALT1_chp1"/>
</dbReference>
<evidence type="ECO:0000256" key="14">
    <source>
        <dbReference type="ARBA" id="ARBA00023136"/>
    </source>
</evidence>
<evidence type="ECO:0000313" key="25">
    <source>
        <dbReference type="EMBL" id="KAK0412016.1"/>
    </source>
</evidence>
<comment type="subunit">
    <text evidence="5">Homodimer; disulfide-linked.</text>
</comment>
<protein>
    <recommendedName>
        <fullName evidence="18">Glycoprotein-N-acetylgalactosamine 3-beta-galactosyltransferase 1</fullName>
        <ecNumber evidence="6">2.4.1.122</ecNumber>
    </recommendedName>
    <alternativeName>
        <fullName evidence="20">Core 1 O-glycan T-synthase</fullName>
    </alternativeName>
    <alternativeName>
        <fullName evidence="21">Core 1 UDP-galactose:N-acetylgalactosamine-alpha-R beta 1,3-galactosyltransferase 1</fullName>
    </alternativeName>
    <alternativeName>
        <fullName evidence="19">Core 1 beta1,3-galactosyltransferase 1</fullName>
    </alternativeName>
</protein>
<evidence type="ECO:0000256" key="16">
    <source>
        <dbReference type="ARBA" id="ARBA00023180"/>
    </source>
</evidence>
<dbReference type="PANTHER" id="PTHR23033">
    <property type="entry name" value="BETA1,3-GALACTOSYLTRANSFERASE"/>
    <property type="match status" value="1"/>
</dbReference>
<evidence type="ECO:0000256" key="8">
    <source>
        <dbReference type="ARBA" id="ARBA00022679"/>
    </source>
</evidence>
<dbReference type="GO" id="GO:0000166">
    <property type="term" value="F:nucleotide binding"/>
    <property type="evidence" value="ECO:0007669"/>
    <property type="project" value="UniProtKB-KW"/>
</dbReference>
<keyword evidence="15" id="KW-1015">Disulfide bond</keyword>
<evidence type="ECO:0000256" key="3">
    <source>
        <dbReference type="ARBA" id="ARBA00004922"/>
    </source>
</evidence>
<comment type="caution">
    <text evidence="25">The sequence shown here is derived from an EMBL/GenBank/DDBJ whole genome shotgun (WGS) entry which is preliminary data.</text>
</comment>
<evidence type="ECO:0000256" key="13">
    <source>
        <dbReference type="ARBA" id="ARBA00022989"/>
    </source>
</evidence>
<comment type="pathway">
    <text evidence="3">Protein modification; protein glycosylation.</text>
</comment>
<gene>
    <name evidence="25" type="ORF">QR680_005984</name>
</gene>
<evidence type="ECO:0000313" key="26">
    <source>
        <dbReference type="Proteomes" id="UP001175271"/>
    </source>
</evidence>
<comment type="similarity">
    <text evidence="4">Belongs to the glycosyltransferase 31 family. Beta3-Gal-T subfamily.</text>
</comment>
<evidence type="ECO:0000256" key="22">
    <source>
        <dbReference type="ARBA" id="ARBA00059245"/>
    </source>
</evidence>
<proteinExistence type="inferred from homology"/>
<dbReference type="GO" id="GO:0016263">
    <property type="term" value="F:glycoprotein-N-acetylgalactosamine 3-beta-galactosyltransferase activity"/>
    <property type="evidence" value="ECO:0007669"/>
    <property type="project" value="UniProtKB-EC"/>
</dbReference>
<evidence type="ECO:0000256" key="10">
    <source>
        <dbReference type="ARBA" id="ARBA00022723"/>
    </source>
</evidence>
<evidence type="ECO:0000256" key="15">
    <source>
        <dbReference type="ARBA" id="ARBA00023157"/>
    </source>
</evidence>
<organism evidence="25 26">
    <name type="scientific">Steinernema hermaphroditum</name>
    <dbReference type="NCBI Taxonomy" id="289476"/>
    <lineage>
        <taxon>Eukaryota</taxon>
        <taxon>Metazoa</taxon>
        <taxon>Ecdysozoa</taxon>
        <taxon>Nematoda</taxon>
        <taxon>Chromadorea</taxon>
        <taxon>Rhabditida</taxon>
        <taxon>Tylenchina</taxon>
        <taxon>Panagrolaimomorpha</taxon>
        <taxon>Strongyloidoidea</taxon>
        <taxon>Steinernematidae</taxon>
        <taxon>Steinernema</taxon>
    </lineage>
</organism>
<dbReference type="EC" id="2.4.1.122" evidence="6"/>
<evidence type="ECO:0000256" key="4">
    <source>
        <dbReference type="ARBA" id="ARBA00006462"/>
    </source>
</evidence>
<dbReference type="GO" id="GO:0030145">
    <property type="term" value="F:manganese ion binding"/>
    <property type="evidence" value="ECO:0007669"/>
    <property type="project" value="UniProtKB-ARBA"/>
</dbReference>
<evidence type="ECO:0000256" key="11">
    <source>
        <dbReference type="ARBA" id="ARBA00022741"/>
    </source>
</evidence>
<keyword evidence="8" id="KW-0808">Transferase</keyword>
<sequence>MALCRRSPVASYFLGLTSGAALSLLAFNFFSSELMYFAKPNDVYYGSRALLTSHGRVEHVREENEELMREVSSRVRVLCWIMTSHKNTYKKAIHVNATWAPRCNKHIFFSADPKSGLPTVNLNVTEGRRHLWAKTKRAFKYLYEHELHNFDWFYKADDDTYALVENLRFMLMGHSPDAPLSFGCKFKPFVKSGYMSGGAGYVLSRESLRRFVEEALPNKTKCKGSDSAFAEDVEMGKCLRNVGVEPADSRDYQGRHRMLPLAPTVHMNANGTLPKWLMSYMFYPYRKGSQCCSNYVVSFHYINTGFMYTLDYFIYKLSLFGSHHEHFQKYGAVNSTIFERATAFARSYSQVGNS</sequence>
<keyword evidence="12" id="KW-0735">Signal-anchor</keyword>